<feature type="transmembrane region" description="Helical" evidence="9">
    <location>
        <begin position="151"/>
        <end position="168"/>
    </location>
</feature>
<dbReference type="Gene3D" id="3.30.565.10">
    <property type="entry name" value="Histidine kinase-like ATPase, C-terminal domain"/>
    <property type="match status" value="1"/>
</dbReference>
<dbReference type="PANTHER" id="PTHR43065">
    <property type="entry name" value="SENSOR HISTIDINE KINASE"/>
    <property type="match status" value="1"/>
</dbReference>
<dbReference type="EC" id="2.7.13.3" evidence="2"/>
<evidence type="ECO:0000313" key="12">
    <source>
        <dbReference type="Proteomes" id="UP000283095"/>
    </source>
</evidence>
<dbReference type="KEGG" id="pasa:BAOM_1302"/>
<dbReference type="SUPFAM" id="SSF47384">
    <property type="entry name" value="Homodimeric domain of signal transducing histidine kinase"/>
    <property type="match status" value="1"/>
</dbReference>
<keyword evidence="3" id="KW-0597">Phosphoprotein</keyword>
<dbReference type="InterPro" id="IPR003661">
    <property type="entry name" value="HisK_dim/P_dom"/>
</dbReference>
<protein>
    <recommendedName>
        <fullName evidence="2">histidine kinase</fullName>
        <ecNumber evidence="2">2.7.13.3</ecNumber>
    </recommendedName>
</protein>
<comment type="catalytic activity">
    <reaction evidence="1">
        <text>ATP + protein L-histidine = ADP + protein N-phospho-L-histidine.</text>
        <dbReference type="EC" id="2.7.13.3"/>
    </reaction>
</comment>
<feature type="transmembrane region" description="Helical" evidence="9">
    <location>
        <begin position="12"/>
        <end position="30"/>
    </location>
</feature>
<dbReference type="AlphaFoldDB" id="A0A3Q9RM27"/>
<dbReference type="Proteomes" id="UP000283095">
    <property type="component" value="Chromosome"/>
</dbReference>
<dbReference type="GO" id="GO:0000155">
    <property type="term" value="F:phosphorelay sensor kinase activity"/>
    <property type="evidence" value="ECO:0007669"/>
    <property type="project" value="InterPro"/>
</dbReference>
<evidence type="ECO:0000256" key="4">
    <source>
        <dbReference type="ARBA" id="ARBA00022679"/>
    </source>
</evidence>
<feature type="transmembrane region" description="Helical" evidence="9">
    <location>
        <begin position="42"/>
        <end position="59"/>
    </location>
</feature>
<keyword evidence="7" id="KW-0067">ATP-binding</keyword>
<reference evidence="11 12" key="1">
    <citation type="submission" date="2018-01" db="EMBL/GenBank/DDBJ databases">
        <title>Bacillus asahii Genome sequencing and assembly.</title>
        <authorList>
            <person name="Jiang H."/>
            <person name="Feng Y."/>
            <person name="Zhao F."/>
            <person name="Lin X."/>
        </authorList>
    </citation>
    <scope>NUCLEOTIDE SEQUENCE [LARGE SCALE GENOMIC DNA]</scope>
    <source>
        <strain evidence="11 12">OM18</strain>
    </source>
</reference>
<evidence type="ECO:0000256" key="7">
    <source>
        <dbReference type="ARBA" id="ARBA00022840"/>
    </source>
</evidence>
<dbReference type="InterPro" id="IPR004358">
    <property type="entry name" value="Sig_transdc_His_kin-like_C"/>
</dbReference>
<keyword evidence="8" id="KW-0902">Two-component regulatory system</keyword>
<feature type="transmembrane region" description="Helical" evidence="9">
    <location>
        <begin position="89"/>
        <end position="107"/>
    </location>
</feature>
<dbReference type="GO" id="GO:0005524">
    <property type="term" value="F:ATP binding"/>
    <property type="evidence" value="ECO:0007669"/>
    <property type="project" value="UniProtKB-KW"/>
</dbReference>
<dbReference type="SMART" id="SM00387">
    <property type="entry name" value="HATPase_c"/>
    <property type="match status" value="1"/>
</dbReference>
<dbReference type="EMBL" id="CP026095">
    <property type="protein sequence ID" value="AZV41912.1"/>
    <property type="molecule type" value="Genomic_DNA"/>
</dbReference>
<evidence type="ECO:0000256" key="6">
    <source>
        <dbReference type="ARBA" id="ARBA00022777"/>
    </source>
</evidence>
<evidence type="ECO:0000256" key="3">
    <source>
        <dbReference type="ARBA" id="ARBA00022553"/>
    </source>
</evidence>
<dbReference type="CDD" id="cd00082">
    <property type="entry name" value="HisKA"/>
    <property type="match status" value="1"/>
</dbReference>
<dbReference type="InterPro" id="IPR036890">
    <property type="entry name" value="HATPase_C_sf"/>
</dbReference>
<dbReference type="OrthoDB" id="9815750at2"/>
<proteinExistence type="predicted"/>
<dbReference type="PROSITE" id="PS50109">
    <property type="entry name" value="HIS_KIN"/>
    <property type="match status" value="1"/>
</dbReference>
<name>A0A3Q9RM27_9BACI</name>
<keyword evidence="9" id="KW-0472">Membrane</keyword>
<dbReference type="InterPro" id="IPR036097">
    <property type="entry name" value="HisK_dim/P_sf"/>
</dbReference>
<evidence type="ECO:0000256" key="9">
    <source>
        <dbReference type="SAM" id="Phobius"/>
    </source>
</evidence>
<dbReference type="Gene3D" id="1.10.287.130">
    <property type="match status" value="1"/>
</dbReference>
<keyword evidence="4" id="KW-0808">Transferase</keyword>
<dbReference type="Pfam" id="PF02518">
    <property type="entry name" value="HATPase_c"/>
    <property type="match status" value="1"/>
</dbReference>
<organism evidence="11 12">
    <name type="scientific">Peribacillus asahii</name>
    <dbReference type="NCBI Taxonomy" id="228899"/>
    <lineage>
        <taxon>Bacteria</taxon>
        <taxon>Bacillati</taxon>
        <taxon>Bacillota</taxon>
        <taxon>Bacilli</taxon>
        <taxon>Bacillales</taxon>
        <taxon>Bacillaceae</taxon>
        <taxon>Peribacillus</taxon>
    </lineage>
</organism>
<keyword evidence="6 11" id="KW-0418">Kinase</keyword>
<keyword evidence="5" id="KW-0547">Nucleotide-binding</keyword>
<sequence length="411" mass="46869">MKEFYPQMNKKLYYAVVLIWTAVMIMGLLLDNPRLGGFDLGYILHSVLAIILFTCLWLYPKYRNHSFRIVIIIMASTFLYTVFFLYPGAWSTFIFLCLIPAISILFFDSKLFHFSLILNALLIIGTFSYIIGMDQSNQFSHIKGDLAGDAVNFIGSQVIIYLIYHVSYERIKKQQLYYEQLQHSERLKTTGQLAAAVAHEIRNPLTVVKGFLQLYSEKDCPVNKDIRETFTLMIDELNTAEEVISQFLTIAKPDKDKKLEIVNVHNVLQSVTDLLKSYGLLRDNKIDLQVDEDCYICANNIEYKQLMINIIKNALEASKIGDSVIVKAKSKNQFVEMKVIDYGDGMSEEEIKPLGTPFYSLKSNGTGLGLMICYHIIEKYNGSIDFQSSKGQGTTVTICFPSKNCELIQID</sequence>
<feature type="domain" description="Histidine kinase" evidence="10">
    <location>
        <begin position="196"/>
        <end position="404"/>
    </location>
</feature>
<dbReference type="InterPro" id="IPR005467">
    <property type="entry name" value="His_kinase_dom"/>
</dbReference>
<dbReference type="PANTHER" id="PTHR43065:SF46">
    <property type="entry name" value="C4-DICARBOXYLATE TRANSPORT SENSOR PROTEIN DCTB"/>
    <property type="match status" value="1"/>
</dbReference>
<keyword evidence="9" id="KW-1133">Transmembrane helix</keyword>
<dbReference type="InterPro" id="IPR003594">
    <property type="entry name" value="HATPase_dom"/>
</dbReference>
<evidence type="ECO:0000256" key="8">
    <source>
        <dbReference type="ARBA" id="ARBA00023012"/>
    </source>
</evidence>
<evidence type="ECO:0000256" key="2">
    <source>
        <dbReference type="ARBA" id="ARBA00012438"/>
    </source>
</evidence>
<feature type="transmembrane region" description="Helical" evidence="9">
    <location>
        <begin position="114"/>
        <end position="131"/>
    </location>
</feature>
<evidence type="ECO:0000256" key="1">
    <source>
        <dbReference type="ARBA" id="ARBA00000085"/>
    </source>
</evidence>
<evidence type="ECO:0000256" key="5">
    <source>
        <dbReference type="ARBA" id="ARBA00022741"/>
    </source>
</evidence>
<dbReference type="Pfam" id="PF00512">
    <property type="entry name" value="HisKA"/>
    <property type="match status" value="1"/>
</dbReference>
<feature type="transmembrane region" description="Helical" evidence="9">
    <location>
        <begin position="66"/>
        <end position="83"/>
    </location>
</feature>
<gene>
    <name evidence="11" type="primary">kinB</name>
    <name evidence="11" type="ORF">BAOM_1302</name>
</gene>
<keyword evidence="9" id="KW-0812">Transmembrane</keyword>
<dbReference type="PRINTS" id="PR00344">
    <property type="entry name" value="BCTRLSENSOR"/>
</dbReference>
<dbReference type="SMART" id="SM00388">
    <property type="entry name" value="HisKA"/>
    <property type="match status" value="1"/>
</dbReference>
<dbReference type="SUPFAM" id="SSF55874">
    <property type="entry name" value="ATPase domain of HSP90 chaperone/DNA topoisomerase II/histidine kinase"/>
    <property type="match status" value="1"/>
</dbReference>
<evidence type="ECO:0000313" key="11">
    <source>
        <dbReference type="EMBL" id="AZV41912.1"/>
    </source>
</evidence>
<accession>A0A3Q9RM27</accession>
<evidence type="ECO:0000259" key="10">
    <source>
        <dbReference type="PROSITE" id="PS50109"/>
    </source>
</evidence>